<dbReference type="Pfam" id="PF04762">
    <property type="entry name" value="Beta-prop_ELP1_1st"/>
    <property type="match status" value="1"/>
</dbReference>
<feature type="domain" description="ELP1 N-terminal second beta-propeller" evidence="10">
    <location>
        <begin position="393"/>
        <end position="699"/>
    </location>
</feature>
<dbReference type="InterPro" id="IPR015943">
    <property type="entry name" value="WD40/YVTN_repeat-like_dom_sf"/>
</dbReference>
<feature type="non-terminal residue" evidence="14">
    <location>
        <position position="1"/>
    </location>
</feature>
<evidence type="ECO:0000256" key="5">
    <source>
        <dbReference type="ARBA" id="ARBA00022694"/>
    </source>
</evidence>
<dbReference type="InterPro" id="IPR056166">
    <property type="entry name" value="TPR_ELP1"/>
</dbReference>
<evidence type="ECO:0000259" key="9">
    <source>
        <dbReference type="Pfam" id="PF04762"/>
    </source>
</evidence>
<evidence type="ECO:0000259" key="10">
    <source>
        <dbReference type="Pfam" id="PF23797"/>
    </source>
</evidence>
<keyword evidence="4" id="KW-0963">Cytoplasm</keyword>
<feature type="domain" description="ELP1 alpha-solenoid" evidence="12">
    <location>
        <begin position="723"/>
        <end position="933"/>
    </location>
</feature>
<feature type="domain" description="ELP1 three-helical bundle" evidence="13">
    <location>
        <begin position="1112"/>
        <end position="1282"/>
    </location>
</feature>
<gene>
    <name evidence="14" type="primary">Elp1</name>
    <name evidence="14" type="ORF">PACPHI_R14265</name>
</gene>
<dbReference type="Gene3D" id="2.130.10.10">
    <property type="entry name" value="YVTN repeat-like/Quinoprotein amine dehydrogenase"/>
    <property type="match status" value="1"/>
</dbReference>
<comment type="caution">
    <text evidence="14">The sequence shown here is derived from an EMBL/GenBank/DDBJ whole genome shotgun (WGS) entry which is preliminary data.</text>
</comment>
<dbReference type="SUPFAM" id="SSF69322">
    <property type="entry name" value="Tricorn protease domain 2"/>
    <property type="match status" value="1"/>
</dbReference>
<feature type="domain" description="ELP1 TPR" evidence="11">
    <location>
        <begin position="940"/>
        <end position="1103"/>
    </location>
</feature>
<accession>A0A7K9PHJ4</accession>
<feature type="compositionally biased region" description="Low complexity" evidence="8">
    <location>
        <begin position="1192"/>
        <end position="1202"/>
    </location>
</feature>
<feature type="non-terminal residue" evidence="14">
    <location>
        <position position="1342"/>
    </location>
</feature>
<proteinExistence type="inferred from homology"/>
<dbReference type="UniPathway" id="UPA00988"/>
<protein>
    <recommendedName>
        <fullName evidence="6">Elongator complex protein 1</fullName>
    </recommendedName>
    <alternativeName>
        <fullName evidence="7">IkappaB kinase complex-associated protein</fullName>
    </alternativeName>
</protein>
<dbReference type="GO" id="GO:0000049">
    <property type="term" value="F:tRNA binding"/>
    <property type="evidence" value="ECO:0007669"/>
    <property type="project" value="TreeGrafter"/>
</dbReference>
<dbReference type="EMBL" id="VWZT01006659">
    <property type="protein sequence ID" value="NXH98220.1"/>
    <property type="molecule type" value="Genomic_DNA"/>
</dbReference>
<evidence type="ECO:0000259" key="11">
    <source>
        <dbReference type="Pfam" id="PF23878"/>
    </source>
</evidence>
<keyword evidence="5" id="KW-0819">tRNA processing</keyword>
<dbReference type="PANTHER" id="PTHR12747:SF0">
    <property type="entry name" value="ELONGATOR COMPLEX PROTEIN 1"/>
    <property type="match status" value="1"/>
</dbReference>
<dbReference type="Pfam" id="PF23925">
    <property type="entry name" value="A-sol_ELP1"/>
    <property type="match status" value="1"/>
</dbReference>
<organism evidence="14 15">
    <name type="scientific">Pachycephala philippinensis</name>
    <name type="common">yellow-belllied whistler</name>
    <dbReference type="NCBI Taxonomy" id="449367"/>
    <lineage>
        <taxon>Eukaryota</taxon>
        <taxon>Metazoa</taxon>
        <taxon>Chordata</taxon>
        <taxon>Craniata</taxon>
        <taxon>Vertebrata</taxon>
        <taxon>Euteleostomi</taxon>
        <taxon>Archelosauria</taxon>
        <taxon>Archosauria</taxon>
        <taxon>Dinosauria</taxon>
        <taxon>Saurischia</taxon>
        <taxon>Theropoda</taxon>
        <taxon>Coelurosauria</taxon>
        <taxon>Aves</taxon>
        <taxon>Neognathae</taxon>
        <taxon>Neoaves</taxon>
        <taxon>Telluraves</taxon>
        <taxon>Australaves</taxon>
        <taxon>Passeriformes</taxon>
        <taxon>Corvoidea</taxon>
        <taxon>Pachycephalidae</taxon>
        <taxon>Pachycephala</taxon>
    </lineage>
</organism>
<evidence type="ECO:0000256" key="2">
    <source>
        <dbReference type="ARBA" id="ARBA00005043"/>
    </source>
</evidence>
<dbReference type="Pfam" id="PF23797">
    <property type="entry name" value="Beta-prop_ELP1_2nd"/>
    <property type="match status" value="1"/>
</dbReference>
<dbReference type="InterPro" id="IPR056165">
    <property type="entry name" value="Beta-prop_ELP1_2nd"/>
</dbReference>
<evidence type="ECO:0000313" key="14">
    <source>
        <dbReference type="EMBL" id="NXH98220.1"/>
    </source>
</evidence>
<dbReference type="InterPro" id="IPR056169">
    <property type="entry name" value="HB_ELP1"/>
</dbReference>
<feature type="domain" description="ELP1 first N-terminal beta-propeller" evidence="9">
    <location>
        <begin position="1"/>
        <end position="353"/>
    </location>
</feature>
<evidence type="ECO:0000256" key="6">
    <source>
        <dbReference type="ARBA" id="ARBA00029535"/>
    </source>
</evidence>
<dbReference type="InterPro" id="IPR006849">
    <property type="entry name" value="Elp1"/>
</dbReference>
<dbReference type="InterPro" id="IPR056167">
    <property type="entry name" value="A-sol_ELP1"/>
</dbReference>
<dbReference type="GO" id="GO:0033588">
    <property type="term" value="C:elongator holoenzyme complex"/>
    <property type="evidence" value="ECO:0007669"/>
    <property type="project" value="InterPro"/>
</dbReference>
<evidence type="ECO:0000256" key="4">
    <source>
        <dbReference type="ARBA" id="ARBA00022490"/>
    </source>
</evidence>
<keyword evidence="15" id="KW-1185">Reference proteome</keyword>
<dbReference type="PIRSF" id="PIRSF017233">
    <property type="entry name" value="IKAP"/>
    <property type="match status" value="1"/>
</dbReference>
<name>A0A7K9PHJ4_9CORV</name>
<dbReference type="InterPro" id="IPR056164">
    <property type="entry name" value="Beta-prop_ELP1_1st"/>
</dbReference>
<dbReference type="Pfam" id="PF23936">
    <property type="entry name" value="HB_ELP1"/>
    <property type="match status" value="1"/>
</dbReference>
<dbReference type="Pfam" id="PF23878">
    <property type="entry name" value="TPR_ELP1"/>
    <property type="match status" value="1"/>
</dbReference>
<evidence type="ECO:0000313" key="15">
    <source>
        <dbReference type="Proteomes" id="UP000570547"/>
    </source>
</evidence>
<evidence type="ECO:0000259" key="13">
    <source>
        <dbReference type="Pfam" id="PF23936"/>
    </source>
</evidence>
<evidence type="ECO:0000256" key="1">
    <source>
        <dbReference type="ARBA" id="ARBA00004496"/>
    </source>
</evidence>
<evidence type="ECO:0000256" key="8">
    <source>
        <dbReference type="SAM" id="MobiDB-lite"/>
    </source>
</evidence>
<dbReference type="PANTHER" id="PTHR12747">
    <property type="entry name" value="ELONGATOR COMPLEX PROTEIN 1"/>
    <property type="match status" value="1"/>
</dbReference>
<comment type="subcellular location">
    <subcellularLocation>
        <location evidence="1">Cytoplasm</location>
    </subcellularLocation>
</comment>
<sequence>MRNLRLLRAGGRRSAAATGTPQCFCLGAEPGAVLVGSQYGLVELRSAGDSVSREVSLTVDGFLPEDGSGCIVGVEDLPEQESVCVATAAGDILLCNLSTKQVECVGSVDSGLSVMSWSPDQELVLLATGQQTLIMMTRDFEPITEKQIHQDEFGEGKFVALGWGKKETQFHGSEGKQAAHRKQTEVLPASAWDDGRPRVTWRGDGQFVAVSAVCPETGARKVRVWSRELVLQSTSEPISGLEQALSWKPSGNLIASTQEKPNRHDVVFLEKNGLLHGEFTLPFQKGRVKVNEMLWNADSTILAIWLEDLKVENSSTNTYVQLWTTGNYHWYLKQSLHFGSLEENRLVSLLWDRENLYRLHILCQGWHYLFYDWHWTTDHGLGENSQHMANVAVIDGDKVLVTAFQHAVVPPPMCTYELQLQQAVNQVAFHTDPKHSGDMAVLDADNRISVYRYGESITVNDPTVKLGAVGGNGFKAAVETPYLDKTYRVDVSSSSNEVMNPLGLRFLTWLPDDSFLLVGQGQHAAQSVLHHLTAVPHVAGAEEECLNLRLSVPVDGEVISLYCSPVTKTVALQLADRRILKYVWEASTPVLEPWQSSSGSAVQFPYRCVQTSITRISGEEVILGLTDRCRFFVNGIEVASNITSFATYNEFLLVTTNSHTCQCFCLKNLSVKALQAGLSSAAAPNSETLRKVERGSRIVTVVPQDTKVVLQMPRGNLETVHHRALVLAQIRKWLDRLMFREAFQCMRKLRINLNLLYDHNPKASQPSSLVFLENTETFIRQIDSVNYINLFFTELKEEDFTKSMYPSLNGSSNTQPLQHPDQKKVNLICDVMRVAMEHIDPQKYCLSILTAHVKKSPPELEIALQKVHDLRESITPGVQAVSAEEALKYLLFLVDVNELYDYSLGTYDFDLVVMVAEKSQKDPKEYLPFLNSLRKMETNYQRYTIDRHLKRYTKALGHLSKCGPEHFAEFLNLVKDQNLYSEALKLYPSSTQEYKDISDAYGEHLVQKQLYEQAALIFARAGIFAKALDAFQSSGSWQQALCMASRLDYTEDKLSSLARSMAGKLVEQKKHAEAAILLEQYAQDYEEAVLLLLEGALWEEALRLIHKYGRLDILETNLKPAILEAQKSQLIFLDSQKTAFLRHKSRLQVVRELKEKASENLQDYEVPNCPELELLSETSSVVTASDMNSKYSHSNSRISARSSKNRRKAERKRYSLKEGSPFEDIALLEVLGETVRAVETVKGEIHILLKQLVLFGYDEQAGALQQVLEEVLQLMETSVVEIWTPDLQQSSVSLALGPNSTANSIMAAYQQKRMMPPVVQDPEVLTPPKFNKNLQWKLHLLQ</sequence>
<reference evidence="14 15" key="1">
    <citation type="submission" date="2019-09" db="EMBL/GenBank/DDBJ databases">
        <title>Bird 10,000 Genomes (B10K) Project - Family phase.</title>
        <authorList>
            <person name="Zhang G."/>
        </authorList>
    </citation>
    <scope>NUCLEOTIDE SEQUENCE [LARGE SCALE GENOMIC DNA]</scope>
    <source>
        <strain evidence="14">B10K-DU-001-28</strain>
        <tissue evidence="14">Muscle</tissue>
    </source>
</reference>
<evidence type="ECO:0000256" key="3">
    <source>
        <dbReference type="ARBA" id="ARBA00006086"/>
    </source>
</evidence>
<evidence type="ECO:0000256" key="7">
    <source>
        <dbReference type="ARBA" id="ARBA00032958"/>
    </source>
</evidence>
<dbReference type="Proteomes" id="UP000570547">
    <property type="component" value="Unassembled WGS sequence"/>
</dbReference>
<comment type="similarity">
    <text evidence="3">Belongs to the ELP1/IKA1 family.</text>
</comment>
<feature type="region of interest" description="Disordered" evidence="8">
    <location>
        <begin position="1186"/>
        <end position="1215"/>
    </location>
</feature>
<dbReference type="GO" id="GO:0005829">
    <property type="term" value="C:cytosol"/>
    <property type="evidence" value="ECO:0007669"/>
    <property type="project" value="TreeGrafter"/>
</dbReference>
<evidence type="ECO:0000259" key="12">
    <source>
        <dbReference type="Pfam" id="PF23925"/>
    </source>
</evidence>
<dbReference type="GO" id="GO:0002926">
    <property type="term" value="P:tRNA wobble base 5-methoxycarbonylmethyl-2-thiouridinylation"/>
    <property type="evidence" value="ECO:0007669"/>
    <property type="project" value="TreeGrafter"/>
</dbReference>
<comment type="pathway">
    <text evidence="2">tRNA modification; 5-methoxycarbonylmethyl-2-thiouridine-tRNA biosynthesis.</text>
</comment>